<dbReference type="RefSeq" id="WP_111142287.1">
    <property type="nucleotide sequence ID" value="NZ_CP071405.1"/>
</dbReference>
<name>A0A506QVP3_9GAMM</name>
<proteinExistence type="predicted"/>
<keyword evidence="2" id="KW-1185">Reference proteome</keyword>
<dbReference type="OrthoDB" id="6604845at2"/>
<comment type="caution">
    <text evidence="1">The sequence shown here is derived from an EMBL/GenBank/DDBJ whole genome shotgun (WGS) entry which is preliminary data.</text>
</comment>
<evidence type="ECO:0000313" key="1">
    <source>
        <dbReference type="EMBL" id="TPV50411.1"/>
    </source>
</evidence>
<evidence type="ECO:0000313" key="2">
    <source>
        <dbReference type="Proteomes" id="UP000317747"/>
    </source>
</evidence>
<sequence>MYILEKKDAEKMLFELLKRTLKKQSDIDYLIDLARKDEHSIPMKGIRHKYDSMEKYMLTEKDWDDLDTLMYFYGP</sequence>
<organism evidence="1 2">
    <name type="scientific">Pantoea deleyi</name>
    <dbReference type="NCBI Taxonomy" id="470932"/>
    <lineage>
        <taxon>Bacteria</taxon>
        <taxon>Pseudomonadati</taxon>
        <taxon>Pseudomonadota</taxon>
        <taxon>Gammaproteobacteria</taxon>
        <taxon>Enterobacterales</taxon>
        <taxon>Erwiniaceae</taxon>
        <taxon>Pantoea</taxon>
    </lineage>
</organism>
<dbReference type="Proteomes" id="UP000317747">
    <property type="component" value="Unassembled WGS sequence"/>
</dbReference>
<gene>
    <name evidence="1" type="ORF">FJW01_00270</name>
</gene>
<dbReference type="AlphaFoldDB" id="A0A506QVP3"/>
<dbReference type="EMBL" id="VHJA01000005">
    <property type="protein sequence ID" value="TPV50411.1"/>
    <property type="molecule type" value="Genomic_DNA"/>
</dbReference>
<reference evidence="1 2" key="1">
    <citation type="submission" date="2019-06" db="EMBL/GenBank/DDBJ databases">
        <title>Taxogenomics and systematics of the genus Pantoea.</title>
        <authorList>
            <person name="Tambong J.T."/>
        </authorList>
    </citation>
    <scope>NUCLEOTIDE SEQUENCE [LARGE SCALE GENOMIC DNA]</scope>
    <source>
        <strain evidence="1 2">LMG 24200</strain>
    </source>
</reference>
<protein>
    <submittedName>
        <fullName evidence="1">Uncharacterized protein</fullName>
    </submittedName>
</protein>
<accession>A0A506QVP3</accession>